<dbReference type="SUPFAM" id="SSF52047">
    <property type="entry name" value="RNI-like"/>
    <property type="match status" value="1"/>
</dbReference>
<dbReference type="InterPro" id="IPR032675">
    <property type="entry name" value="LRR_dom_sf"/>
</dbReference>
<comment type="caution">
    <text evidence="2">The sequence shown here is derived from an EMBL/GenBank/DDBJ whole genome shotgun (WGS) entry which is preliminary data.</text>
</comment>
<feature type="region of interest" description="Disordered" evidence="1">
    <location>
        <begin position="431"/>
        <end position="461"/>
    </location>
</feature>
<reference evidence="2" key="1">
    <citation type="submission" date="2021-02" db="EMBL/GenBank/DDBJ databases">
        <authorList>
            <person name="Dougan E. K."/>
            <person name="Rhodes N."/>
            <person name="Thang M."/>
            <person name="Chan C."/>
        </authorList>
    </citation>
    <scope>NUCLEOTIDE SEQUENCE</scope>
</reference>
<sequence length="461" mass="49389">MQTRGSGSLPEWLASRVQVVASRQSPAAPKRLELTFAGVDLPDRLPELVAWLRAPRGLAQQALEAADADFVCWADFRGTRLQDSDAADLLECLGNLRVARLWLASNSLTQKSAGRLRDFVHHADCLRDLDLACNDLDDEAVFGLISAMAARSRCYQRWLYLAGNQVRNPPALLERLRRSGVHVCLDEEPSDIPREVDQICLPHFCFQGPDMVDRDPGLDQPEGREGREGREGEEASSRKTPAVPNLSAKASKDVTSALRALRTMIPPESDQTPQAMPQAGPTGLLGPLPPLADDLDSLNSPSPFTSFPSLTQLDGFDLSPANPLAPLLLQQMMPIPSPAMMSPCIASSATPALNTIMPLLTPAPNLNTTSSSGTASLPTDLLPDLGAAIENALLTLGPSPMNTLLSGPVADLGLDSSHHVDPATLSSEAPVFGASLQGERSEVGEAPWKSQRRRARKPGAP</sequence>
<feature type="compositionally biased region" description="Basic and acidic residues" evidence="1">
    <location>
        <begin position="211"/>
        <end position="237"/>
    </location>
</feature>
<protein>
    <submittedName>
        <fullName evidence="2">Uncharacterized protein</fullName>
    </submittedName>
</protein>
<feature type="region of interest" description="Disordered" evidence="1">
    <location>
        <begin position="265"/>
        <end position="287"/>
    </location>
</feature>
<feature type="region of interest" description="Disordered" evidence="1">
    <location>
        <begin position="211"/>
        <end position="251"/>
    </location>
</feature>
<gene>
    <name evidence="2" type="ORF">SNAT2548_LOCUS7764</name>
</gene>
<dbReference type="AlphaFoldDB" id="A0A812K5I5"/>
<dbReference type="EMBL" id="CAJNDS010000557">
    <property type="protein sequence ID" value="CAE7217773.1"/>
    <property type="molecule type" value="Genomic_DNA"/>
</dbReference>
<name>A0A812K5I5_9DINO</name>
<proteinExistence type="predicted"/>
<evidence type="ECO:0000256" key="1">
    <source>
        <dbReference type="SAM" id="MobiDB-lite"/>
    </source>
</evidence>
<dbReference type="OrthoDB" id="428109at2759"/>
<accession>A0A812K5I5</accession>
<evidence type="ECO:0000313" key="3">
    <source>
        <dbReference type="Proteomes" id="UP000604046"/>
    </source>
</evidence>
<dbReference type="Proteomes" id="UP000604046">
    <property type="component" value="Unassembled WGS sequence"/>
</dbReference>
<evidence type="ECO:0000313" key="2">
    <source>
        <dbReference type="EMBL" id="CAE7217773.1"/>
    </source>
</evidence>
<keyword evidence="3" id="KW-1185">Reference proteome</keyword>
<dbReference type="Gene3D" id="3.80.10.10">
    <property type="entry name" value="Ribonuclease Inhibitor"/>
    <property type="match status" value="1"/>
</dbReference>
<feature type="compositionally biased region" description="Basic residues" evidence="1">
    <location>
        <begin position="450"/>
        <end position="461"/>
    </location>
</feature>
<organism evidence="2 3">
    <name type="scientific">Symbiodinium natans</name>
    <dbReference type="NCBI Taxonomy" id="878477"/>
    <lineage>
        <taxon>Eukaryota</taxon>
        <taxon>Sar</taxon>
        <taxon>Alveolata</taxon>
        <taxon>Dinophyceae</taxon>
        <taxon>Suessiales</taxon>
        <taxon>Symbiodiniaceae</taxon>
        <taxon>Symbiodinium</taxon>
    </lineage>
</organism>